<comment type="caution">
    <text evidence="1">The sequence shown here is derived from an EMBL/GenBank/DDBJ whole genome shotgun (WGS) entry which is preliminary data.</text>
</comment>
<accession>A0A5D3E9B1</accession>
<dbReference type="AlphaFoldDB" id="A0A5D3E9B1"/>
<sequence>MNHKKDFLEWKESTFTEICDNLSDVVCTDRKLNVGDKVIFKNKHGIKFGPFEVLGFCKPDNGGGCVFLDKSSYWFPAPLDSLTIIK</sequence>
<evidence type="ECO:0000313" key="2">
    <source>
        <dbReference type="Proteomes" id="UP000324383"/>
    </source>
</evidence>
<proteinExistence type="predicted"/>
<reference evidence="1 2" key="1">
    <citation type="submission" date="2019-07" db="EMBL/GenBank/DDBJ databases">
        <title>Draft Genome Sequences of Bacteroides pyogenes Strains Isolated from the Uterus Holstein Dairy Cows with Metritis.</title>
        <authorList>
            <person name="Cunha F."/>
            <person name="Galvao K.N."/>
            <person name="Jeon S.J."/>
            <person name="Jeong K.C."/>
        </authorList>
    </citation>
    <scope>NUCLEOTIDE SEQUENCE [LARGE SCALE GENOMIC DNA]</scope>
    <source>
        <strain evidence="1 2">KG-31</strain>
    </source>
</reference>
<organism evidence="1 2">
    <name type="scientific">Bacteroides pyogenes</name>
    <dbReference type="NCBI Taxonomy" id="310300"/>
    <lineage>
        <taxon>Bacteria</taxon>
        <taxon>Pseudomonadati</taxon>
        <taxon>Bacteroidota</taxon>
        <taxon>Bacteroidia</taxon>
        <taxon>Bacteroidales</taxon>
        <taxon>Bacteroidaceae</taxon>
        <taxon>Bacteroides</taxon>
    </lineage>
</organism>
<evidence type="ECO:0000313" key="1">
    <source>
        <dbReference type="EMBL" id="TYK32408.1"/>
    </source>
</evidence>
<dbReference type="Proteomes" id="UP000324383">
    <property type="component" value="Unassembled WGS sequence"/>
</dbReference>
<dbReference type="RefSeq" id="WP_148730788.1">
    <property type="nucleotide sequence ID" value="NZ_CAMBON010000015.1"/>
</dbReference>
<name>A0A5D3E9B1_9BACE</name>
<gene>
    <name evidence="1" type="ORF">FNJ60_12340</name>
</gene>
<protein>
    <submittedName>
        <fullName evidence="1">Uncharacterized protein</fullName>
    </submittedName>
</protein>
<keyword evidence="2" id="KW-1185">Reference proteome</keyword>
<dbReference type="EMBL" id="VKLW01000031">
    <property type="protein sequence ID" value="TYK32408.1"/>
    <property type="molecule type" value="Genomic_DNA"/>
</dbReference>